<accession>A0A840DVK5</accession>
<dbReference type="Pfam" id="PF14367">
    <property type="entry name" value="DUF4411"/>
    <property type="match status" value="1"/>
</dbReference>
<dbReference type="InterPro" id="IPR029060">
    <property type="entry name" value="PIN-like_dom_sf"/>
</dbReference>
<evidence type="ECO:0008006" key="3">
    <source>
        <dbReference type="Google" id="ProtNLM"/>
    </source>
</evidence>
<evidence type="ECO:0000313" key="2">
    <source>
        <dbReference type="Proteomes" id="UP000559598"/>
    </source>
</evidence>
<dbReference type="SUPFAM" id="SSF88723">
    <property type="entry name" value="PIN domain-like"/>
    <property type="match status" value="1"/>
</dbReference>
<dbReference type="PIRSF" id="PIRSF008505">
    <property type="entry name" value="UCP008505"/>
    <property type="match status" value="1"/>
</dbReference>
<proteinExistence type="predicted"/>
<organism evidence="1 2">
    <name type="scientific">Anoxybacteroides voinovskiense</name>
    <dbReference type="NCBI Taxonomy" id="230470"/>
    <lineage>
        <taxon>Bacteria</taxon>
        <taxon>Bacillati</taxon>
        <taxon>Bacillota</taxon>
        <taxon>Bacilli</taxon>
        <taxon>Bacillales</taxon>
        <taxon>Anoxybacillaceae</taxon>
        <taxon>Anoxybacteroides</taxon>
    </lineage>
</organism>
<reference evidence="1 2" key="1">
    <citation type="submission" date="2020-08" db="EMBL/GenBank/DDBJ databases">
        <title>Genomic Encyclopedia of Type Strains, Phase IV (KMG-IV): sequencing the most valuable type-strain genomes for metagenomic binning, comparative biology and taxonomic classification.</title>
        <authorList>
            <person name="Goeker M."/>
        </authorList>
    </citation>
    <scope>NUCLEOTIDE SEQUENCE [LARGE SCALE GENOMIC DNA]</scope>
    <source>
        <strain evidence="1 2">DSM 17075</strain>
    </source>
</reference>
<dbReference type="AlphaFoldDB" id="A0A840DVK5"/>
<dbReference type="RefSeq" id="WP_183184762.1">
    <property type="nucleotide sequence ID" value="NZ_BMNP01000034.1"/>
</dbReference>
<comment type="caution">
    <text evidence="1">The sequence shown here is derived from an EMBL/GenBank/DDBJ whole genome shotgun (WGS) entry which is preliminary data.</text>
</comment>
<gene>
    <name evidence="1" type="ORF">GGR02_002214</name>
</gene>
<sequence length="167" mass="19465">MSSNYTFVIDTSVFIEAYKRYYSFDIAPSFWNALVQHAENGHIISIDRVKQEMNSFHKEDELSKWANEHFAGWFEPTDKPEVISTYGHIITWAVQQDQYHDAAKSEFASAADSWLIAFAKTYNFTVVTHEQFDPNSKRRILIPNVCRAFNVPYTDTFNMLRCLGVKF</sequence>
<evidence type="ECO:0000313" key="1">
    <source>
        <dbReference type="EMBL" id="MBB4074447.1"/>
    </source>
</evidence>
<keyword evidence="2" id="KW-1185">Reference proteome</keyword>
<name>A0A840DVK5_9BACL</name>
<dbReference type="Proteomes" id="UP000559598">
    <property type="component" value="Unassembled WGS sequence"/>
</dbReference>
<dbReference type="InterPro" id="IPR016541">
    <property type="entry name" value="UCP008505"/>
</dbReference>
<dbReference type="EMBL" id="JACIDE010000015">
    <property type="protein sequence ID" value="MBB4074447.1"/>
    <property type="molecule type" value="Genomic_DNA"/>
</dbReference>
<protein>
    <recommendedName>
        <fullName evidence="3">Twitching motility protein PilT</fullName>
    </recommendedName>
</protein>